<dbReference type="OrthoDB" id="1924787at2759"/>
<proteinExistence type="inferred from homology"/>
<reference evidence="7 8" key="1">
    <citation type="submission" date="2019-09" db="EMBL/GenBank/DDBJ databases">
        <title>A chromosome-level genome assembly of the Chinese tupelo Nyssa sinensis.</title>
        <authorList>
            <person name="Yang X."/>
            <person name="Kang M."/>
            <person name="Yang Y."/>
            <person name="Xiong H."/>
            <person name="Wang M."/>
            <person name="Zhang Z."/>
            <person name="Wang Z."/>
            <person name="Wu H."/>
            <person name="Ma T."/>
            <person name="Liu J."/>
            <person name="Xi Z."/>
        </authorList>
    </citation>
    <scope>NUCLEOTIDE SEQUENCE [LARGE SCALE GENOMIC DNA]</scope>
    <source>
        <strain evidence="7">J267</strain>
        <tissue evidence="7">Leaf</tissue>
    </source>
</reference>
<dbReference type="AlphaFoldDB" id="A0A5J5B3J8"/>
<evidence type="ECO:0000256" key="5">
    <source>
        <dbReference type="ARBA" id="ARBA00023034"/>
    </source>
</evidence>
<comment type="similarity">
    <text evidence="2">Belongs to the glycosyltransferase 47 family.</text>
</comment>
<keyword evidence="5" id="KW-0333">Golgi apparatus</keyword>
<gene>
    <name evidence="7" type="ORF">F0562_028865</name>
</gene>
<dbReference type="InterPro" id="IPR040911">
    <property type="entry name" value="Exostosin_GT47"/>
</dbReference>
<evidence type="ECO:0000256" key="2">
    <source>
        <dbReference type="ARBA" id="ARBA00010271"/>
    </source>
</evidence>
<comment type="subcellular location">
    <subcellularLocation>
        <location evidence="1">Golgi apparatus membrane</location>
        <topology evidence="1">Single-pass type II membrane protein</topology>
    </subcellularLocation>
</comment>
<dbReference type="EMBL" id="CM018039">
    <property type="protein sequence ID" value="KAA8536387.1"/>
    <property type="molecule type" value="Genomic_DNA"/>
</dbReference>
<sequence>MTITVRNYVHSLISNYPYWNRSLGADHLFVTCHDVGVRATEGVPFLVKNSIRVVCSPSYDIGFIPHKDVALPQVLQPFTHLARGNDIKNRTTLGFWAGHRNSQVRVILARQWGNDIELDIQNNRINRTIGHFEYQEKFYRSKFCICPRGSQVNSVRIVDSIHYGCVPVILSNYYDLPFNDILDWRKFSVILNELKVSELKDILKDISDSNFIALHTNLVEVLTQVPQALPFLN</sequence>
<evidence type="ECO:0000256" key="1">
    <source>
        <dbReference type="ARBA" id="ARBA00004323"/>
    </source>
</evidence>
<keyword evidence="3" id="KW-0808">Transferase</keyword>
<keyword evidence="4" id="KW-0812">Transmembrane</keyword>
<evidence type="ECO:0000313" key="8">
    <source>
        <dbReference type="Proteomes" id="UP000325577"/>
    </source>
</evidence>
<dbReference type="PANTHER" id="PTHR11062:SF43">
    <property type="entry name" value="EXOSTOSIN FAMILY PROTEIN"/>
    <property type="match status" value="1"/>
</dbReference>
<dbReference type="PANTHER" id="PTHR11062">
    <property type="entry name" value="EXOSTOSIN HEPARAN SULFATE GLYCOSYLTRANSFERASE -RELATED"/>
    <property type="match status" value="1"/>
</dbReference>
<protein>
    <recommendedName>
        <fullName evidence="6">Exostosin GT47 domain-containing protein</fullName>
    </recommendedName>
</protein>
<keyword evidence="3" id="KW-0328">Glycosyltransferase</keyword>
<evidence type="ECO:0000259" key="6">
    <source>
        <dbReference type="Pfam" id="PF03016"/>
    </source>
</evidence>
<keyword evidence="4" id="KW-0735">Signal-anchor</keyword>
<dbReference type="Pfam" id="PF03016">
    <property type="entry name" value="Exostosin_GT47"/>
    <property type="match status" value="1"/>
</dbReference>
<organism evidence="7 8">
    <name type="scientific">Nyssa sinensis</name>
    <dbReference type="NCBI Taxonomy" id="561372"/>
    <lineage>
        <taxon>Eukaryota</taxon>
        <taxon>Viridiplantae</taxon>
        <taxon>Streptophyta</taxon>
        <taxon>Embryophyta</taxon>
        <taxon>Tracheophyta</taxon>
        <taxon>Spermatophyta</taxon>
        <taxon>Magnoliopsida</taxon>
        <taxon>eudicotyledons</taxon>
        <taxon>Gunneridae</taxon>
        <taxon>Pentapetalae</taxon>
        <taxon>asterids</taxon>
        <taxon>Cornales</taxon>
        <taxon>Nyssaceae</taxon>
        <taxon>Nyssa</taxon>
    </lineage>
</organism>
<evidence type="ECO:0000313" key="7">
    <source>
        <dbReference type="EMBL" id="KAA8536387.1"/>
    </source>
</evidence>
<name>A0A5J5B3J8_9ASTE</name>
<accession>A0A5J5B3J8</accession>
<keyword evidence="8" id="KW-1185">Reference proteome</keyword>
<evidence type="ECO:0000256" key="3">
    <source>
        <dbReference type="ARBA" id="ARBA00022676"/>
    </source>
</evidence>
<dbReference type="GO" id="GO:0016757">
    <property type="term" value="F:glycosyltransferase activity"/>
    <property type="evidence" value="ECO:0007669"/>
    <property type="project" value="UniProtKB-KW"/>
</dbReference>
<dbReference type="GO" id="GO:0000139">
    <property type="term" value="C:Golgi membrane"/>
    <property type="evidence" value="ECO:0007669"/>
    <property type="project" value="UniProtKB-SubCell"/>
</dbReference>
<dbReference type="Proteomes" id="UP000325577">
    <property type="component" value="Linkage Group LG16"/>
</dbReference>
<evidence type="ECO:0000256" key="4">
    <source>
        <dbReference type="ARBA" id="ARBA00022968"/>
    </source>
</evidence>
<dbReference type="InterPro" id="IPR004263">
    <property type="entry name" value="Exostosin"/>
</dbReference>
<feature type="domain" description="Exostosin GT47" evidence="6">
    <location>
        <begin position="5"/>
        <end position="205"/>
    </location>
</feature>